<dbReference type="AlphaFoldDB" id="W5MY70"/>
<evidence type="ECO:0000256" key="1">
    <source>
        <dbReference type="ARBA" id="ARBA00004141"/>
    </source>
</evidence>
<reference evidence="9" key="1">
    <citation type="submission" date="2011-12" db="EMBL/GenBank/DDBJ databases">
        <title>The Draft Genome of Lepisosteus oculatus.</title>
        <authorList>
            <consortium name="The Broad Institute Genome Assembly &amp; Analysis Group"/>
            <consortium name="Computational R&amp;D Group"/>
            <consortium name="and Sequencing Platform"/>
            <person name="Di Palma F."/>
            <person name="Alfoldi J."/>
            <person name="Johnson J."/>
            <person name="Berlin A."/>
            <person name="Gnerre S."/>
            <person name="Jaffe D."/>
            <person name="MacCallum I."/>
            <person name="Young S."/>
            <person name="Walker B.J."/>
            <person name="Lander E.S."/>
            <person name="Lindblad-Toh K."/>
        </authorList>
    </citation>
    <scope>NUCLEOTIDE SEQUENCE [LARGE SCALE GENOMIC DNA]</scope>
</reference>
<dbReference type="GO" id="GO:0016020">
    <property type="term" value="C:membrane"/>
    <property type="evidence" value="ECO:0007669"/>
    <property type="project" value="UniProtKB-SubCell"/>
</dbReference>
<name>W5MY70_LEPOC</name>
<dbReference type="GeneTree" id="ENSGT00950000182953"/>
<evidence type="ECO:0000256" key="6">
    <source>
        <dbReference type="SAM" id="MobiDB-lite"/>
    </source>
</evidence>
<protein>
    <submittedName>
        <fullName evidence="8">Solute carrier family 23 member 3</fullName>
    </submittedName>
</protein>
<reference evidence="8" key="3">
    <citation type="submission" date="2025-09" db="UniProtKB">
        <authorList>
            <consortium name="Ensembl"/>
        </authorList>
    </citation>
    <scope>IDENTIFICATION</scope>
</reference>
<evidence type="ECO:0000256" key="4">
    <source>
        <dbReference type="ARBA" id="ARBA00022989"/>
    </source>
</evidence>
<evidence type="ECO:0000313" key="9">
    <source>
        <dbReference type="Proteomes" id="UP000018468"/>
    </source>
</evidence>
<feature type="transmembrane region" description="Helical" evidence="7">
    <location>
        <begin position="378"/>
        <end position="395"/>
    </location>
</feature>
<evidence type="ECO:0000256" key="2">
    <source>
        <dbReference type="ARBA" id="ARBA00008821"/>
    </source>
</evidence>
<feature type="compositionally biased region" description="Polar residues" evidence="6">
    <location>
        <begin position="521"/>
        <end position="539"/>
    </location>
</feature>
<keyword evidence="5 7" id="KW-0472">Membrane</keyword>
<evidence type="ECO:0000256" key="7">
    <source>
        <dbReference type="SAM" id="Phobius"/>
    </source>
</evidence>
<dbReference type="InterPro" id="IPR006043">
    <property type="entry name" value="NCS2"/>
</dbReference>
<dbReference type="GO" id="GO:0022857">
    <property type="term" value="F:transmembrane transporter activity"/>
    <property type="evidence" value="ECO:0007669"/>
    <property type="project" value="InterPro"/>
</dbReference>
<dbReference type="OMA" id="LTWGLSC"/>
<reference evidence="8" key="2">
    <citation type="submission" date="2025-08" db="UniProtKB">
        <authorList>
            <consortium name="Ensembl"/>
        </authorList>
    </citation>
    <scope>IDENTIFICATION</scope>
</reference>
<keyword evidence="4 7" id="KW-1133">Transmembrane helix</keyword>
<accession>W5MY70</accession>
<dbReference type="eggNOG" id="KOG1292">
    <property type="taxonomic scope" value="Eukaryota"/>
</dbReference>
<comment type="similarity">
    <text evidence="2">Belongs to the nucleobase:cation symporter-2 (NCS2) (TC 2.A.40) family.</text>
</comment>
<evidence type="ECO:0000256" key="5">
    <source>
        <dbReference type="ARBA" id="ARBA00023136"/>
    </source>
</evidence>
<feature type="transmembrane region" description="Helical" evidence="7">
    <location>
        <begin position="343"/>
        <end position="366"/>
    </location>
</feature>
<dbReference type="Proteomes" id="UP000018468">
    <property type="component" value="Linkage group LG12"/>
</dbReference>
<feature type="transmembrane region" description="Helical" evidence="7">
    <location>
        <begin position="170"/>
        <end position="193"/>
    </location>
</feature>
<keyword evidence="9" id="KW-1185">Reference proteome</keyword>
<dbReference type="Pfam" id="PF00860">
    <property type="entry name" value="Xan_ur_permease"/>
    <property type="match status" value="1"/>
</dbReference>
<dbReference type="InParanoid" id="W5MY70"/>
<evidence type="ECO:0000313" key="8">
    <source>
        <dbReference type="Ensembl" id="ENSLOCP00000013329.1"/>
    </source>
</evidence>
<evidence type="ECO:0000256" key="3">
    <source>
        <dbReference type="ARBA" id="ARBA00022692"/>
    </source>
</evidence>
<proteinExistence type="inferred from homology"/>
<dbReference type="STRING" id="7918.ENSLOCP00000013329"/>
<comment type="subcellular location">
    <subcellularLocation>
        <location evidence="1">Membrane</location>
        <topology evidence="1">Multi-pass membrane protein</topology>
    </subcellularLocation>
</comment>
<dbReference type="EMBL" id="AHAT01034475">
    <property type="status" value="NOT_ANNOTATED_CDS"/>
    <property type="molecule type" value="Genomic_DNA"/>
</dbReference>
<feature type="transmembrane region" description="Helical" evidence="7">
    <location>
        <begin position="411"/>
        <end position="431"/>
    </location>
</feature>
<dbReference type="PANTHER" id="PTHR11119">
    <property type="entry name" value="XANTHINE-URACIL / VITAMIN C PERMEASE FAMILY MEMBER"/>
    <property type="match status" value="1"/>
</dbReference>
<feature type="region of interest" description="Disordered" evidence="6">
    <location>
        <begin position="518"/>
        <end position="539"/>
    </location>
</feature>
<feature type="transmembrane region" description="Helical" evidence="7">
    <location>
        <begin position="132"/>
        <end position="150"/>
    </location>
</feature>
<organism evidence="8 9">
    <name type="scientific">Lepisosteus oculatus</name>
    <name type="common">Spotted gar</name>
    <dbReference type="NCBI Taxonomy" id="7918"/>
    <lineage>
        <taxon>Eukaryota</taxon>
        <taxon>Metazoa</taxon>
        <taxon>Chordata</taxon>
        <taxon>Craniata</taxon>
        <taxon>Vertebrata</taxon>
        <taxon>Euteleostomi</taxon>
        <taxon>Actinopterygii</taxon>
        <taxon>Neopterygii</taxon>
        <taxon>Holostei</taxon>
        <taxon>Semionotiformes</taxon>
        <taxon>Lepisosteidae</taxon>
        <taxon>Lepisosteus</taxon>
    </lineage>
</organism>
<feature type="transmembrane region" description="Helical" evidence="7">
    <location>
        <begin position="100"/>
        <end position="120"/>
    </location>
</feature>
<dbReference type="HOGENOM" id="CLU_017959_5_4_1"/>
<dbReference type="Bgee" id="ENSLOCG00000010877">
    <property type="expression patterns" value="Expressed in embryo and 2 other cell types or tissues"/>
</dbReference>
<dbReference type="EMBL" id="AHAT01034474">
    <property type="status" value="NOT_ANNOTATED_CDS"/>
    <property type="molecule type" value="Genomic_DNA"/>
</dbReference>
<dbReference type="Ensembl" id="ENSLOCT00000013357.1">
    <property type="protein sequence ID" value="ENSLOCP00000013329.1"/>
    <property type="gene ID" value="ENSLOCG00000010877.1"/>
</dbReference>
<keyword evidence="3 7" id="KW-0812">Transmembrane</keyword>
<sequence length="539" mass="57335">MATSLFSSGISTLLQTTLGTRLPLIQAPSMEFLIPAIILTSQEEGHHHGNGSEVTCSGPWCGTKEDTITWNKPIRELQGAVVAAGLVQVLLGISGLSGLILWHCGPLVIAPMLCIIGFSIYKEAALLCSSHWGIATLIVLLIVILSQHLHDCFFPAWGTCVPEESPKPSYYPACRMLSVLLPLLCVWIIFVPLEITGVYPLKHPEELSQLSRPINLTYQVPWLRLPIPGGGDLPLLTPRCITAGIAAALSAAISSQGCYMVTARLLEAPPPPPGACNRGLASEGLGSIIAGMLGSVGGTSTSVPNACALGLNQCGSRQTIQLSALLCVCLGVSPKLTQMLTTIPLAVHGGVLSVTYAIAVATGITYFQYTHMDSGRNIFNIGFTVFMALLAPHWFNRNPSIISTGVSSLDVFIQSLLTMPVFLVGVLAFLLDNTVSGTPVERGLHAGVTGKVFKGAEALVRKIPGYSDQLALVYDPPFLVRRLLNHPWLQAFPFCACGLLDGKTAKAEVTLPEEATDLLVPSSQQSPRSMNNIPSVSEC</sequence>